<evidence type="ECO:0000256" key="1">
    <source>
        <dbReference type="ARBA" id="ARBA00022729"/>
    </source>
</evidence>
<dbReference type="GO" id="GO:0003993">
    <property type="term" value="F:acid phosphatase activity"/>
    <property type="evidence" value="ECO:0007669"/>
    <property type="project" value="UniProtKB-EC"/>
</dbReference>
<dbReference type="InterPro" id="IPR025733">
    <property type="entry name" value="PAPs_C"/>
</dbReference>
<feature type="domain" description="Purple acid phosphatase N-terminal" evidence="6">
    <location>
        <begin position="35"/>
        <end position="125"/>
    </location>
</feature>
<keyword evidence="3" id="KW-0378">Hydrolase</keyword>
<dbReference type="Pfam" id="PF00149">
    <property type="entry name" value="Metallophos"/>
    <property type="match status" value="1"/>
</dbReference>
<name>A0A6H5GMS3_9HEMI</name>
<evidence type="ECO:0000313" key="7">
    <source>
        <dbReference type="EMBL" id="CAB0004723.1"/>
    </source>
</evidence>
<keyword evidence="2" id="KW-0325">Glycoprotein</keyword>
<evidence type="ECO:0000313" key="8">
    <source>
        <dbReference type="Proteomes" id="UP000479000"/>
    </source>
</evidence>
<dbReference type="EMBL" id="CADCXU010015141">
    <property type="protein sequence ID" value="CAB0004723.1"/>
    <property type="molecule type" value="Genomic_DNA"/>
</dbReference>
<proteinExistence type="inferred from homology"/>
<dbReference type="AlphaFoldDB" id="A0A6H5GMS3"/>
<dbReference type="InterPro" id="IPR029052">
    <property type="entry name" value="Metallo-depent_PP-like"/>
</dbReference>
<evidence type="ECO:0000256" key="2">
    <source>
        <dbReference type="ARBA" id="ARBA00023180"/>
    </source>
</evidence>
<dbReference type="OrthoDB" id="45007at2759"/>
<dbReference type="Pfam" id="PF14008">
    <property type="entry name" value="Metallophos_C"/>
    <property type="match status" value="1"/>
</dbReference>
<dbReference type="SUPFAM" id="SSF56300">
    <property type="entry name" value="Metallo-dependent phosphatases"/>
    <property type="match status" value="1"/>
</dbReference>
<dbReference type="Gene3D" id="2.60.40.380">
    <property type="entry name" value="Purple acid phosphatase-like, N-terminal"/>
    <property type="match status" value="1"/>
</dbReference>
<dbReference type="EC" id="3.1.3.2" evidence="3"/>
<organism evidence="7 8">
    <name type="scientific">Nesidiocoris tenuis</name>
    <dbReference type="NCBI Taxonomy" id="355587"/>
    <lineage>
        <taxon>Eukaryota</taxon>
        <taxon>Metazoa</taxon>
        <taxon>Ecdysozoa</taxon>
        <taxon>Arthropoda</taxon>
        <taxon>Hexapoda</taxon>
        <taxon>Insecta</taxon>
        <taxon>Pterygota</taxon>
        <taxon>Neoptera</taxon>
        <taxon>Paraneoptera</taxon>
        <taxon>Hemiptera</taxon>
        <taxon>Heteroptera</taxon>
        <taxon>Panheteroptera</taxon>
        <taxon>Cimicomorpha</taxon>
        <taxon>Miridae</taxon>
        <taxon>Dicyphina</taxon>
        <taxon>Nesidiocoris</taxon>
    </lineage>
</organism>
<dbReference type="Proteomes" id="UP000479000">
    <property type="component" value="Unassembled WGS sequence"/>
</dbReference>
<evidence type="ECO:0000259" key="4">
    <source>
        <dbReference type="Pfam" id="PF00149"/>
    </source>
</evidence>
<dbReference type="InterPro" id="IPR015914">
    <property type="entry name" value="PAPs_N"/>
</dbReference>
<dbReference type="SUPFAM" id="SSF49363">
    <property type="entry name" value="Purple acid phosphatase, N-terminal domain"/>
    <property type="match status" value="1"/>
</dbReference>
<evidence type="ECO:0000259" key="5">
    <source>
        <dbReference type="Pfam" id="PF14008"/>
    </source>
</evidence>
<feature type="domain" description="Purple acid phosphatase C-terminal" evidence="5">
    <location>
        <begin position="449"/>
        <end position="511"/>
    </location>
</feature>
<reference evidence="7 8" key="1">
    <citation type="submission" date="2020-02" db="EMBL/GenBank/DDBJ databases">
        <authorList>
            <person name="Ferguson B K."/>
        </authorList>
    </citation>
    <scope>NUCLEOTIDE SEQUENCE [LARGE SCALE GENOMIC DNA]</scope>
</reference>
<dbReference type="PANTHER" id="PTHR45867">
    <property type="entry name" value="PURPLE ACID PHOSPHATASE"/>
    <property type="match status" value="1"/>
</dbReference>
<feature type="domain" description="Calcineurin-like phosphoesterase" evidence="4">
    <location>
        <begin position="226"/>
        <end position="424"/>
    </location>
</feature>
<keyword evidence="1 3" id="KW-0732">Signal</keyword>
<accession>A0A6H5GMS3</accession>
<evidence type="ECO:0000256" key="3">
    <source>
        <dbReference type="RuleBase" id="RU361203"/>
    </source>
</evidence>
<keyword evidence="8" id="KW-1185">Reference proteome</keyword>
<feature type="chain" id="PRO_5026370526" description="Purple acid phosphatase" evidence="3">
    <location>
        <begin position="22"/>
        <end position="523"/>
    </location>
</feature>
<sequence>MELCGRLYIITLFSCISLAASRHNPRDDPVKYYQPEQVHISFGETVNDFVVTWSTRDFTPSVVEFGIGGIVNTSKGQAMKFVDGGPRKSSQFIHRVTLKGLLPNQRYVYHCGSDLGWSDEFWFTTVNNGTEWSPRLAVYGDMGNENARSLPYLQKDIISGLYDAILHVGDFAYDMRNVSLMPKPKKTRKTRFLALFELFDDDFPAESNCDPLHHPQTFYCVSCGHIIFHHGGFQDNGEVGDQFMRQIEPIAAYVPYMVSAGNHEESYNFSHYRARFSMPGGHENLWYSFDLGPIHFINLNTEAYYFPEYGLKLAIKQYLWLEEDLKKATSAENREKRPWIITYGHRPMYCSDDDGDDCARHSSRVRTGFPIFNWYFCKIIDHEISPRIRGISPQRVTILFRFGLEPLFYKYGVDLEIWAHEHSYERLWPVYNHEVKNGSHENPYRNPKAPVHIVTGSAGCMEDTDPFVVHPEAWSAFRSSDYGFTRLQVFNSTHLYLEQVSIDLDGDVIDSMWLIKDSHGPYE</sequence>
<dbReference type="Gene3D" id="3.60.21.10">
    <property type="match status" value="2"/>
</dbReference>
<dbReference type="GO" id="GO:0046872">
    <property type="term" value="F:metal ion binding"/>
    <property type="evidence" value="ECO:0007669"/>
    <property type="project" value="InterPro"/>
</dbReference>
<dbReference type="CDD" id="cd00839">
    <property type="entry name" value="MPP_PAPs"/>
    <property type="match status" value="1"/>
</dbReference>
<evidence type="ECO:0000259" key="6">
    <source>
        <dbReference type="Pfam" id="PF16656"/>
    </source>
</evidence>
<dbReference type="InterPro" id="IPR008963">
    <property type="entry name" value="Purple_acid_Pase-like_N"/>
</dbReference>
<feature type="signal peptide" evidence="3">
    <location>
        <begin position="1"/>
        <end position="21"/>
    </location>
</feature>
<dbReference type="PANTHER" id="PTHR45867:SF3">
    <property type="entry name" value="ACID PHOSPHATASE TYPE 7"/>
    <property type="match status" value="1"/>
</dbReference>
<dbReference type="Pfam" id="PF16656">
    <property type="entry name" value="Pur_ac_phosph_N"/>
    <property type="match status" value="1"/>
</dbReference>
<gene>
    <name evidence="7" type="ORF">NTEN_LOCUS10200</name>
</gene>
<comment type="catalytic activity">
    <reaction evidence="3">
        <text>a phosphate monoester + H2O = an alcohol + phosphate</text>
        <dbReference type="Rhea" id="RHEA:15017"/>
        <dbReference type="ChEBI" id="CHEBI:15377"/>
        <dbReference type="ChEBI" id="CHEBI:30879"/>
        <dbReference type="ChEBI" id="CHEBI:43474"/>
        <dbReference type="ChEBI" id="CHEBI:67140"/>
        <dbReference type="EC" id="3.1.3.2"/>
    </reaction>
</comment>
<dbReference type="InterPro" id="IPR004843">
    <property type="entry name" value="Calcineurin-like_PHP"/>
</dbReference>
<comment type="similarity">
    <text evidence="3">Belongs to the metallophosphoesterase superfamily. Purple acid phosphatase family.</text>
</comment>
<protein>
    <recommendedName>
        <fullName evidence="3">Purple acid phosphatase</fullName>
        <ecNumber evidence="3">3.1.3.2</ecNumber>
    </recommendedName>
</protein>
<dbReference type="InterPro" id="IPR041792">
    <property type="entry name" value="MPP_PAP"/>
</dbReference>